<evidence type="ECO:0000256" key="1">
    <source>
        <dbReference type="SAM" id="MobiDB-lite"/>
    </source>
</evidence>
<feature type="compositionally biased region" description="Basic and acidic residues" evidence="1">
    <location>
        <begin position="16"/>
        <end position="26"/>
    </location>
</feature>
<reference evidence="2" key="1">
    <citation type="submission" date="2021-02" db="EMBL/GenBank/DDBJ databases">
        <authorList>
            <person name="Nowell W R."/>
        </authorList>
    </citation>
    <scope>NUCLEOTIDE SEQUENCE</scope>
</reference>
<feature type="compositionally biased region" description="Low complexity" evidence="1">
    <location>
        <begin position="27"/>
        <end position="39"/>
    </location>
</feature>
<proteinExistence type="predicted"/>
<accession>A0A815PZV6</accession>
<sequence>MVDVVQQQSTNNAQLNEDHSQLDNDNKTNNNNNSSNSPSILMDQIQEQLTLIRQDDEELTEKLMSIYNGLCQLRQSMTTSQRNSNMDIAAMSAGVDSPSLSPYQTKQRSDSEPNILSDRQRIITVIEELQ</sequence>
<feature type="region of interest" description="Disordered" evidence="1">
    <location>
        <begin position="78"/>
        <end position="115"/>
    </location>
</feature>
<evidence type="ECO:0000313" key="3">
    <source>
        <dbReference type="Proteomes" id="UP000663852"/>
    </source>
</evidence>
<evidence type="ECO:0000313" key="2">
    <source>
        <dbReference type="EMBL" id="CAF1456733.1"/>
    </source>
</evidence>
<gene>
    <name evidence="2" type="ORF">EDS130_LOCUS39882</name>
</gene>
<comment type="caution">
    <text evidence="2">The sequence shown here is derived from an EMBL/GenBank/DDBJ whole genome shotgun (WGS) entry which is preliminary data.</text>
</comment>
<dbReference type="Proteomes" id="UP000663852">
    <property type="component" value="Unassembled WGS sequence"/>
</dbReference>
<dbReference type="AlphaFoldDB" id="A0A815PZV6"/>
<organism evidence="2 3">
    <name type="scientific">Adineta ricciae</name>
    <name type="common">Rotifer</name>
    <dbReference type="NCBI Taxonomy" id="249248"/>
    <lineage>
        <taxon>Eukaryota</taxon>
        <taxon>Metazoa</taxon>
        <taxon>Spiralia</taxon>
        <taxon>Gnathifera</taxon>
        <taxon>Rotifera</taxon>
        <taxon>Eurotatoria</taxon>
        <taxon>Bdelloidea</taxon>
        <taxon>Adinetida</taxon>
        <taxon>Adinetidae</taxon>
        <taxon>Adineta</taxon>
    </lineage>
</organism>
<feature type="compositionally biased region" description="Polar residues" evidence="1">
    <location>
        <begin position="1"/>
        <end position="15"/>
    </location>
</feature>
<name>A0A815PZV6_ADIRI</name>
<dbReference type="OrthoDB" id="9989406at2759"/>
<protein>
    <submittedName>
        <fullName evidence="2">Uncharacterized protein</fullName>
    </submittedName>
</protein>
<feature type="region of interest" description="Disordered" evidence="1">
    <location>
        <begin position="1"/>
        <end position="41"/>
    </location>
</feature>
<dbReference type="EMBL" id="CAJNOJ010000461">
    <property type="protein sequence ID" value="CAF1456733.1"/>
    <property type="molecule type" value="Genomic_DNA"/>
</dbReference>